<reference evidence="2 3" key="1">
    <citation type="submission" date="2020-08" db="EMBL/GenBank/DDBJ databases">
        <title>Sequencing the genomes of 1000 actinobacteria strains.</title>
        <authorList>
            <person name="Klenk H.-P."/>
        </authorList>
    </citation>
    <scope>NUCLEOTIDE SEQUENCE [LARGE SCALE GENOMIC DNA]</scope>
    <source>
        <strain evidence="2 3">DSM 41654</strain>
    </source>
</reference>
<dbReference type="EMBL" id="JACHJV010000001">
    <property type="protein sequence ID" value="MBB4926529.1"/>
    <property type="molecule type" value="Genomic_DNA"/>
</dbReference>
<protein>
    <recommendedName>
        <fullName evidence="4">Ricin B lectin domain-containing protein</fullName>
    </recommendedName>
</protein>
<evidence type="ECO:0008006" key="4">
    <source>
        <dbReference type="Google" id="ProtNLM"/>
    </source>
</evidence>
<evidence type="ECO:0000313" key="2">
    <source>
        <dbReference type="EMBL" id="MBB4926529.1"/>
    </source>
</evidence>
<feature type="chain" id="PRO_5031518622" description="Ricin B lectin domain-containing protein" evidence="1">
    <location>
        <begin position="31"/>
        <end position="162"/>
    </location>
</feature>
<dbReference type="PROSITE" id="PS50231">
    <property type="entry name" value="RICIN_B_LECTIN"/>
    <property type="match status" value="1"/>
</dbReference>
<accession>A0A7W7R708</accession>
<comment type="caution">
    <text evidence="2">The sequence shown here is derived from an EMBL/GenBank/DDBJ whole genome shotgun (WGS) entry which is preliminary data.</text>
</comment>
<keyword evidence="3" id="KW-1185">Reference proteome</keyword>
<gene>
    <name evidence="2" type="ORF">FHR34_005522</name>
</gene>
<keyword evidence="1" id="KW-0732">Signal</keyword>
<feature type="signal peptide" evidence="1">
    <location>
        <begin position="1"/>
        <end position="30"/>
    </location>
</feature>
<evidence type="ECO:0000313" key="3">
    <source>
        <dbReference type="Proteomes" id="UP000540506"/>
    </source>
</evidence>
<dbReference type="AlphaFoldDB" id="A0A7W7R708"/>
<dbReference type="SUPFAM" id="SSF50370">
    <property type="entry name" value="Ricin B-like lectins"/>
    <property type="match status" value="1"/>
</dbReference>
<dbReference type="RefSeq" id="WP_184939873.1">
    <property type="nucleotide sequence ID" value="NZ_JACHJV010000001.1"/>
</dbReference>
<sequence length="162" mass="17777">MRTRTRRVTRVAAVAVMAAALLPAAFPAQAAAPSGKQKIINASYNKCLLLKDYDVQLGKCSDPKAVTSWELRDAGQDAVKIAGYDPQSGDTGCVVYGPQGDVFFGRCDLSYGAVWKMRKIDQGGEYYQFFTGNECLEANNPFDVKLSTCSGYREQLWRLESA</sequence>
<name>A0A7W7R708_KITKI</name>
<organism evidence="2 3">
    <name type="scientific">Kitasatospora kifunensis</name>
    <name type="common">Streptomyces kifunensis</name>
    <dbReference type="NCBI Taxonomy" id="58351"/>
    <lineage>
        <taxon>Bacteria</taxon>
        <taxon>Bacillati</taxon>
        <taxon>Actinomycetota</taxon>
        <taxon>Actinomycetes</taxon>
        <taxon>Kitasatosporales</taxon>
        <taxon>Streptomycetaceae</taxon>
        <taxon>Kitasatospora</taxon>
    </lineage>
</organism>
<dbReference type="Proteomes" id="UP000540506">
    <property type="component" value="Unassembled WGS sequence"/>
</dbReference>
<dbReference type="InterPro" id="IPR035992">
    <property type="entry name" value="Ricin_B-like_lectins"/>
</dbReference>
<proteinExistence type="predicted"/>
<evidence type="ECO:0000256" key="1">
    <source>
        <dbReference type="SAM" id="SignalP"/>
    </source>
</evidence>